<dbReference type="InterPro" id="IPR022409">
    <property type="entry name" value="PKD/Chitinase_dom"/>
</dbReference>
<evidence type="ECO:0000313" key="2">
    <source>
        <dbReference type="EMBL" id="MPM04603.1"/>
    </source>
</evidence>
<dbReference type="InterPro" id="IPR000601">
    <property type="entry name" value="PKD_dom"/>
</dbReference>
<dbReference type="PROSITE" id="PS50093">
    <property type="entry name" value="PKD"/>
    <property type="match status" value="2"/>
</dbReference>
<organism evidence="2">
    <name type="scientific">bioreactor metagenome</name>
    <dbReference type="NCBI Taxonomy" id="1076179"/>
    <lineage>
        <taxon>unclassified sequences</taxon>
        <taxon>metagenomes</taxon>
        <taxon>ecological metagenomes</taxon>
    </lineage>
</organism>
<dbReference type="CDD" id="cd00146">
    <property type="entry name" value="PKD"/>
    <property type="match status" value="1"/>
</dbReference>
<dbReference type="EMBL" id="VSSQ01001053">
    <property type="protein sequence ID" value="MPM04603.1"/>
    <property type="molecule type" value="Genomic_DNA"/>
</dbReference>
<dbReference type="InterPro" id="IPR035986">
    <property type="entry name" value="PKD_dom_sf"/>
</dbReference>
<reference evidence="2" key="1">
    <citation type="submission" date="2019-08" db="EMBL/GenBank/DDBJ databases">
        <authorList>
            <person name="Kucharzyk K."/>
            <person name="Murdoch R.W."/>
            <person name="Higgins S."/>
            <person name="Loffler F."/>
        </authorList>
    </citation>
    <scope>NUCLEOTIDE SEQUENCE</scope>
</reference>
<name>A0A644WQN8_9ZZZZ</name>
<dbReference type="Gene3D" id="2.60.40.10">
    <property type="entry name" value="Immunoglobulins"/>
    <property type="match status" value="3"/>
</dbReference>
<feature type="domain" description="PKD" evidence="1">
    <location>
        <begin position="664"/>
        <end position="735"/>
    </location>
</feature>
<accession>A0A644WQN8</accession>
<dbReference type="SMART" id="SM00089">
    <property type="entry name" value="PKD"/>
    <property type="match status" value="6"/>
</dbReference>
<dbReference type="NCBIfam" id="TIGR04131">
    <property type="entry name" value="Bac_Flav_CTERM"/>
    <property type="match status" value="1"/>
</dbReference>
<dbReference type="InterPro" id="IPR026341">
    <property type="entry name" value="T9SS_type_B"/>
</dbReference>
<dbReference type="InterPro" id="IPR013783">
    <property type="entry name" value="Ig-like_fold"/>
</dbReference>
<evidence type="ECO:0000259" key="1">
    <source>
        <dbReference type="PROSITE" id="PS50093"/>
    </source>
</evidence>
<dbReference type="SUPFAM" id="SSF49299">
    <property type="entry name" value="PKD domain"/>
    <property type="match status" value="3"/>
</dbReference>
<comment type="caution">
    <text evidence="2">The sequence shown here is derived from an EMBL/GenBank/DDBJ whole genome shotgun (WGS) entry which is preliminary data.</text>
</comment>
<sequence length="931" mass="97110">MNDPATINVTSSVPSTSFEWSTGGVTSSIVVNPAATTTYFVTGTAANGCTGTASIEIIVNTLPQITFTPADPDICFGESSVLTSTSDIAGSTFLWSNGGNTSSITVSPTTTTTYNITVTTPEGCTATGAVTVDVFPNPVLSIATTATAICDGATATLTVSSSVPGTTFEWNTGSVNPVITIGPATTATYSVTGTAANGCTGTANIQIVVNPLPVITMNVTDSVICDGENVIMTATSDIVPSAFLWSTGAVTPQIMVSPALTNTYYITVTSPEGCVSTANSTITVNPVPVASIVPSSSAICLGATATLTCNTNIAVTNYLWNTAETNPVIFVSPANTTTYTVTVTTAEGCTGTADIPIQVNPLPAVDITAPSPDICLGSGIDLTASSDHPSTTFLWSTGQNGNSITVTPAATTTYNITGTDINGCTSTADIQVVVNPLPVVDISAAQNEICAGMSVQLTASSSNPNTNYVWSTGATTQNILVSPPSTATYQVTGTDANGCTGSDRITIQVNPNPTVAIGPTTITICPGDTATLTASSATATAYEWSTGATTNTISVWPTLTTMYSVTGTDNKGCIGVATANVVVRNAPVIVVSPYNPKICAGDSVTLIASGAVLYDWNPPTGLNTFVGNVVVASPDSTTTYTVAGVDLYGCLGSANITVTVHPIPTVDFTADETDICLATVVHFSGQASPSIASWVWDFGDPASGASNSSSMQNPMHAFFETGTYTIGLNVTTTAGCKNAIQKPSYIVVHPNPIASFARTPDITTLEYPTIQFYDQSLGVKSLLWDFDDPGSGLNNNSINENPTHTYSTEGEYWAVLFVENEWGCMDSVSNRIIINPTWDEYIPTAFSPNGDGNNDVFRPLGFNIDFTQFKMYIYDRWGKEIFDTDNIEEGWDGRVNDRGEIVQQDVYVYLIILTDITGLEHQFIGHVTVVK</sequence>
<protein>
    <recommendedName>
        <fullName evidence="1">PKD domain-containing protein</fullName>
    </recommendedName>
</protein>
<proteinExistence type="predicted"/>
<feature type="domain" description="PKD" evidence="1">
    <location>
        <begin position="784"/>
        <end position="834"/>
    </location>
</feature>
<dbReference type="AlphaFoldDB" id="A0A644WQN8"/>
<gene>
    <name evidence="2" type="ORF">SDC9_50881</name>
</gene>
<dbReference type="Pfam" id="PF18911">
    <property type="entry name" value="PKD_4"/>
    <property type="match status" value="2"/>
</dbReference>
<dbReference type="Pfam" id="PF13585">
    <property type="entry name" value="CHU_C"/>
    <property type="match status" value="1"/>
</dbReference>